<keyword evidence="1" id="KW-0812">Transmembrane</keyword>
<dbReference type="FunCoup" id="D8S3W3">
    <property type="interactions" value="1564"/>
</dbReference>
<proteinExistence type="predicted"/>
<feature type="transmembrane region" description="Helical" evidence="1">
    <location>
        <begin position="97"/>
        <end position="126"/>
    </location>
</feature>
<dbReference type="PANTHER" id="PTHR36060">
    <property type="entry name" value="OS02G0272400 PROTEIN"/>
    <property type="match status" value="1"/>
</dbReference>
<name>D8S3W3_SELML</name>
<dbReference type="Gramene" id="EFJ20655">
    <property type="protein sequence ID" value="EFJ20655"/>
    <property type="gene ID" value="SELMODRAFT_108476"/>
</dbReference>
<keyword evidence="1" id="KW-1133">Transmembrane helix</keyword>
<dbReference type="InParanoid" id="D8S3W3"/>
<gene>
    <name evidence="2" type="ORF">SELMODRAFT_108476</name>
</gene>
<feature type="transmembrane region" description="Helical" evidence="1">
    <location>
        <begin position="36"/>
        <end position="60"/>
    </location>
</feature>
<organism evidence="3">
    <name type="scientific">Selaginella moellendorffii</name>
    <name type="common">Spikemoss</name>
    <dbReference type="NCBI Taxonomy" id="88036"/>
    <lineage>
        <taxon>Eukaryota</taxon>
        <taxon>Viridiplantae</taxon>
        <taxon>Streptophyta</taxon>
        <taxon>Embryophyta</taxon>
        <taxon>Tracheophyta</taxon>
        <taxon>Lycopodiopsida</taxon>
        <taxon>Selaginellales</taxon>
        <taxon>Selaginellaceae</taxon>
        <taxon>Selaginella</taxon>
    </lineage>
</organism>
<dbReference type="KEGG" id="smo:SELMODRAFT_108476"/>
<reference evidence="2 3" key="1">
    <citation type="journal article" date="2011" name="Science">
        <title>The Selaginella genome identifies genetic changes associated with the evolution of vascular plants.</title>
        <authorList>
            <person name="Banks J.A."/>
            <person name="Nishiyama T."/>
            <person name="Hasebe M."/>
            <person name="Bowman J.L."/>
            <person name="Gribskov M."/>
            <person name="dePamphilis C."/>
            <person name="Albert V.A."/>
            <person name="Aono N."/>
            <person name="Aoyama T."/>
            <person name="Ambrose B.A."/>
            <person name="Ashton N.W."/>
            <person name="Axtell M.J."/>
            <person name="Barker E."/>
            <person name="Barker M.S."/>
            <person name="Bennetzen J.L."/>
            <person name="Bonawitz N.D."/>
            <person name="Chapple C."/>
            <person name="Cheng C."/>
            <person name="Correa L.G."/>
            <person name="Dacre M."/>
            <person name="DeBarry J."/>
            <person name="Dreyer I."/>
            <person name="Elias M."/>
            <person name="Engstrom E.M."/>
            <person name="Estelle M."/>
            <person name="Feng L."/>
            <person name="Finet C."/>
            <person name="Floyd S.K."/>
            <person name="Frommer W.B."/>
            <person name="Fujita T."/>
            <person name="Gramzow L."/>
            <person name="Gutensohn M."/>
            <person name="Harholt J."/>
            <person name="Hattori M."/>
            <person name="Heyl A."/>
            <person name="Hirai T."/>
            <person name="Hiwatashi Y."/>
            <person name="Ishikawa M."/>
            <person name="Iwata M."/>
            <person name="Karol K.G."/>
            <person name="Koehler B."/>
            <person name="Kolukisaoglu U."/>
            <person name="Kubo M."/>
            <person name="Kurata T."/>
            <person name="Lalonde S."/>
            <person name="Li K."/>
            <person name="Li Y."/>
            <person name="Litt A."/>
            <person name="Lyons E."/>
            <person name="Manning G."/>
            <person name="Maruyama T."/>
            <person name="Michael T.P."/>
            <person name="Mikami K."/>
            <person name="Miyazaki S."/>
            <person name="Morinaga S."/>
            <person name="Murata T."/>
            <person name="Mueller-Roeber B."/>
            <person name="Nelson D.R."/>
            <person name="Obara M."/>
            <person name="Oguri Y."/>
            <person name="Olmstead R.G."/>
            <person name="Onodera N."/>
            <person name="Petersen B.L."/>
            <person name="Pils B."/>
            <person name="Prigge M."/>
            <person name="Rensing S.A."/>
            <person name="Riano-Pachon D.M."/>
            <person name="Roberts A.W."/>
            <person name="Sato Y."/>
            <person name="Scheller H.V."/>
            <person name="Schulz B."/>
            <person name="Schulz C."/>
            <person name="Shakirov E.V."/>
            <person name="Shibagaki N."/>
            <person name="Shinohara N."/>
            <person name="Shippen D.E."/>
            <person name="Soerensen I."/>
            <person name="Sotooka R."/>
            <person name="Sugimoto N."/>
            <person name="Sugita M."/>
            <person name="Sumikawa N."/>
            <person name="Tanurdzic M."/>
            <person name="Theissen G."/>
            <person name="Ulvskov P."/>
            <person name="Wakazuki S."/>
            <person name="Weng J.K."/>
            <person name="Willats W.W."/>
            <person name="Wipf D."/>
            <person name="Wolf P.G."/>
            <person name="Yang L."/>
            <person name="Zimmer A.D."/>
            <person name="Zhu Q."/>
            <person name="Mitros T."/>
            <person name="Hellsten U."/>
            <person name="Loque D."/>
            <person name="Otillar R."/>
            <person name="Salamov A."/>
            <person name="Schmutz J."/>
            <person name="Shapiro H."/>
            <person name="Lindquist E."/>
            <person name="Lucas S."/>
            <person name="Rokhsar D."/>
            <person name="Grigoriev I.V."/>
        </authorList>
    </citation>
    <scope>NUCLEOTIDE SEQUENCE [LARGE SCALE GENOMIC DNA]</scope>
</reference>
<protein>
    <recommendedName>
        <fullName evidence="4">Transmembrane protein</fullName>
    </recommendedName>
</protein>
<sequence length="302" mass="33249">MRKAAGDALKQAFMSREDYESLPVGNKVWDNLARPVLLWATIVLGTAVFVAGIAMTAMVFEVGRWHSCSRKRLTPLPAASLGESRAAYLLTQEEARIYFWMVIFLPTAAFFAVAVVYLASGIVVAYAAPKRHFMVRVVENSCCASKRGGVRCLSTLNLSFMVAAILMALFLGSSIVTLDTGCSIALFWCYEVVCWGLVLLFGITAFFLHRKAAVVMDEGQHFGSRTVGMEMLEASAVPPYEMERRVNAGFRSWMGSSSVLSSSDEGEVDEIFGESFGLDDDDVWDEEQGVMHVRSNNDITRG</sequence>
<dbReference type="eggNOG" id="ENOG502R5DD">
    <property type="taxonomic scope" value="Eukaryota"/>
</dbReference>
<feature type="transmembrane region" description="Helical" evidence="1">
    <location>
        <begin position="184"/>
        <end position="208"/>
    </location>
</feature>
<evidence type="ECO:0008006" key="4">
    <source>
        <dbReference type="Google" id="ProtNLM"/>
    </source>
</evidence>
<evidence type="ECO:0000313" key="3">
    <source>
        <dbReference type="Proteomes" id="UP000001514"/>
    </source>
</evidence>
<dbReference type="PANTHER" id="PTHR36060:SF1">
    <property type="entry name" value="OS02G0272400 PROTEIN"/>
    <property type="match status" value="1"/>
</dbReference>
<dbReference type="EMBL" id="GL377601">
    <property type="protein sequence ID" value="EFJ20655.1"/>
    <property type="molecule type" value="Genomic_DNA"/>
</dbReference>
<keyword evidence="3" id="KW-1185">Reference proteome</keyword>
<feature type="transmembrane region" description="Helical" evidence="1">
    <location>
        <begin position="156"/>
        <end position="178"/>
    </location>
</feature>
<evidence type="ECO:0000256" key="1">
    <source>
        <dbReference type="SAM" id="Phobius"/>
    </source>
</evidence>
<dbReference type="OrthoDB" id="1870641at2759"/>
<dbReference type="Proteomes" id="UP000001514">
    <property type="component" value="Unassembled WGS sequence"/>
</dbReference>
<evidence type="ECO:0000313" key="2">
    <source>
        <dbReference type="EMBL" id="EFJ20655.1"/>
    </source>
</evidence>
<keyword evidence="1" id="KW-0472">Membrane</keyword>
<accession>D8S3W3</accession>
<dbReference type="AlphaFoldDB" id="D8S3W3"/>
<dbReference type="HOGENOM" id="CLU_079498_0_0_1"/>
<dbReference type="OMA" id="TENYHEA"/>